<reference evidence="2" key="2">
    <citation type="submission" date="2019-01" db="UniProtKB">
        <authorList>
            <consortium name="EnsemblPlants"/>
        </authorList>
    </citation>
    <scope>IDENTIFICATION</scope>
    <source>
        <strain evidence="2">cv. Heinz 1706</strain>
    </source>
</reference>
<protein>
    <recommendedName>
        <fullName evidence="4">Reverse transcriptase Ty1/copia-type domain-containing protein</fullName>
    </recommendedName>
</protein>
<dbReference type="InParanoid" id="A0A3Q7GIF2"/>
<evidence type="ECO:0008006" key="4">
    <source>
        <dbReference type="Google" id="ProtNLM"/>
    </source>
</evidence>
<name>A0A3Q7GIF2_SOLLC</name>
<reference evidence="2" key="1">
    <citation type="journal article" date="2012" name="Nature">
        <title>The tomato genome sequence provides insights into fleshy fruit evolution.</title>
        <authorList>
            <consortium name="Tomato Genome Consortium"/>
        </authorList>
    </citation>
    <scope>NUCLEOTIDE SEQUENCE [LARGE SCALE GENOMIC DNA]</scope>
    <source>
        <strain evidence="2">cv. Heinz 1706</strain>
    </source>
</reference>
<dbReference type="Proteomes" id="UP000004994">
    <property type="component" value="Chromosome 5"/>
</dbReference>
<accession>A0A3Q7GIF2</accession>
<evidence type="ECO:0000313" key="3">
    <source>
        <dbReference type="Proteomes" id="UP000004994"/>
    </source>
</evidence>
<feature type="region of interest" description="Disordered" evidence="1">
    <location>
        <begin position="1"/>
        <end position="28"/>
    </location>
</feature>
<dbReference type="AlphaFoldDB" id="A0A3Q7GIF2"/>
<dbReference type="EnsemblPlants" id="Solyc05g025743.1.1">
    <property type="protein sequence ID" value="Solyc05g025743.1.1"/>
    <property type="gene ID" value="Solyc05g025743.1"/>
</dbReference>
<evidence type="ECO:0000256" key="1">
    <source>
        <dbReference type="SAM" id="MobiDB-lite"/>
    </source>
</evidence>
<evidence type="ECO:0000313" key="2">
    <source>
        <dbReference type="EnsemblPlants" id="Solyc05g025743.1.1"/>
    </source>
</evidence>
<sequence length="91" mass="9871">MGCRPIDTPMDANIKLLPGQGEPLSNPDSTVRQRLRYFLGIEVAQSKTRIVISKRKDALDILEETGMADYSPIDSPMDSNVKLLPGLGGAS</sequence>
<organism evidence="2">
    <name type="scientific">Solanum lycopersicum</name>
    <name type="common">Tomato</name>
    <name type="synonym">Lycopersicon esculentum</name>
    <dbReference type="NCBI Taxonomy" id="4081"/>
    <lineage>
        <taxon>Eukaryota</taxon>
        <taxon>Viridiplantae</taxon>
        <taxon>Streptophyta</taxon>
        <taxon>Embryophyta</taxon>
        <taxon>Tracheophyta</taxon>
        <taxon>Spermatophyta</taxon>
        <taxon>Magnoliopsida</taxon>
        <taxon>eudicotyledons</taxon>
        <taxon>Gunneridae</taxon>
        <taxon>Pentapetalae</taxon>
        <taxon>asterids</taxon>
        <taxon>lamiids</taxon>
        <taxon>Solanales</taxon>
        <taxon>Solanaceae</taxon>
        <taxon>Solanoideae</taxon>
        <taxon>Solaneae</taxon>
        <taxon>Solanum</taxon>
        <taxon>Solanum subgen. Lycopersicon</taxon>
    </lineage>
</organism>
<dbReference type="Gramene" id="Solyc05g025743.1.1">
    <property type="protein sequence ID" value="Solyc05g025743.1.1"/>
    <property type="gene ID" value="Solyc05g025743.1"/>
</dbReference>
<keyword evidence="3" id="KW-1185">Reference proteome</keyword>
<proteinExistence type="predicted"/>